<keyword evidence="4 13" id="KW-0237">DNA synthesis</keyword>
<dbReference type="InterPro" id="IPR013344">
    <property type="entry name" value="RNR_NrdJ/NrdZ"/>
</dbReference>
<dbReference type="STRING" id="1618994.UX57_C0015G0014"/>
<comment type="caution">
    <text evidence="15">The sequence shown here is derived from an EMBL/GenBank/DDBJ whole genome shotgun (WGS) entry which is preliminary data.</text>
</comment>
<keyword evidence="9" id="KW-1015">Disulfide bond</keyword>
<dbReference type="InterPro" id="IPR000788">
    <property type="entry name" value="RNR_lg_C"/>
</dbReference>
<dbReference type="Pfam" id="PF03477">
    <property type="entry name" value="ATP-cone"/>
    <property type="match status" value="1"/>
</dbReference>
<proteinExistence type="inferred from homology"/>
<evidence type="ECO:0000313" key="15">
    <source>
        <dbReference type="EMBL" id="KKU40527.1"/>
    </source>
</evidence>
<dbReference type="CDD" id="cd02888">
    <property type="entry name" value="RNR_II_dimer"/>
    <property type="match status" value="1"/>
</dbReference>
<gene>
    <name evidence="15" type="ORF">UX57_C0015G0014</name>
</gene>
<dbReference type="EMBL" id="LCMS01000015">
    <property type="protein sequence ID" value="KKU40527.1"/>
    <property type="molecule type" value="Genomic_DNA"/>
</dbReference>
<name>A0A0G1Q6S2_9BACT</name>
<dbReference type="InterPro" id="IPR008926">
    <property type="entry name" value="RNR_R1-su_N"/>
</dbReference>
<evidence type="ECO:0000256" key="8">
    <source>
        <dbReference type="ARBA" id="ARBA00023116"/>
    </source>
</evidence>
<evidence type="ECO:0000256" key="1">
    <source>
        <dbReference type="ARBA" id="ARBA00001922"/>
    </source>
</evidence>
<comment type="function">
    <text evidence="13">Catalyzes the reduction of ribonucleotides to deoxyribonucleotides. May function to provide a pool of deoxyribonucleotide precursors for DNA repair during oxygen limitation and/or for immediate growth after restoration of oxygen.</text>
</comment>
<dbReference type="Gene3D" id="3.20.70.20">
    <property type="match status" value="1"/>
</dbReference>
<dbReference type="UniPathway" id="UPA00326"/>
<keyword evidence="7 13" id="KW-0560">Oxidoreductase</keyword>
<dbReference type="Pfam" id="PF02867">
    <property type="entry name" value="Ribonuc_red_lgC"/>
    <property type="match status" value="2"/>
</dbReference>
<protein>
    <recommendedName>
        <fullName evidence="13">Vitamin B12-dependent ribonucleotide reductase</fullName>
        <ecNumber evidence="13">1.17.4.1</ecNumber>
    </recommendedName>
</protein>
<evidence type="ECO:0000256" key="2">
    <source>
        <dbReference type="ARBA" id="ARBA00007405"/>
    </source>
</evidence>
<accession>A0A0G1Q6S2</accession>
<dbReference type="AlphaFoldDB" id="A0A0G1Q6S2"/>
<dbReference type="EC" id="1.17.4.1" evidence="13"/>
<evidence type="ECO:0000256" key="6">
    <source>
        <dbReference type="ARBA" id="ARBA00022840"/>
    </source>
</evidence>
<dbReference type="PROSITE" id="PS51161">
    <property type="entry name" value="ATP_CONE"/>
    <property type="match status" value="1"/>
</dbReference>
<evidence type="ECO:0000256" key="3">
    <source>
        <dbReference type="ARBA" id="ARBA00022628"/>
    </source>
</evidence>
<dbReference type="GO" id="GO:0004748">
    <property type="term" value="F:ribonucleoside-diphosphate reductase activity, thioredoxin disulfide as acceptor"/>
    <property type="evidence" value="ECO:0007669"/>
    <property type="project" value="UniProtKB-EC"/>
</dbReference>
<evidence type="ECO:0000256" key="4">
    <source>
        <dbReference type="ARBA" id="ARBA00022634"/>
    </source>
</evidence>
<dbReference type="InterPro" id="IPR005144">
    <property type="entry name" value="ATP-cone_dom"/>
</dbReference>
<keyword evidence="5 12" id="KW-0547">Nucleotide-binding</keyword>
<evidence type="ECO:0000256" key="7">
    <source>
        <dbReference type="ARBA" id="ARBA00023002"/>
    </source>
</evidence>
<comment type="similarity">
    <text evidence="2 13">Belongs to the ribonucleoside diphosphate reductase class-2 family.</text>
</comment>
<dbReference type="InterPro" id="IPR050862">
    <property type="entry name" value="RdRp_reductase_class-2"/>
</dbReference>
<dbReference type="PATRIC" id="fig|1618994.3.peg.860"/>
<evidence type="ECO:0000256" key="13">
    <source>
        <dbReference type="RuleBase" id="RU364064"/>
    </source>
</evidence>
<evidence type="ECO:0000313" key="16">
    <source>
        <dbReference type="Proteomes" id="UP000034795"/>
    </source>
</evidence>
<evidence type="ECO:0000256" key="12">
    <source>
        <dbReference type="PROSITE-ProRule" id="PRU00492"/>
    </source>
</evidence>
<dbReference type="NCBIfam" id="TIGR02504">
    <property type="entry name" value="NrdJ_Z"/>
    <property type="match status" value="1"/>
</dbReference>
<keyword evidence="8" id="KW-0215">Deoxyribonucleotide synthesis</keyword>
<dbReference type="GO" id="GO:0071897">
    <property type="term" value="P:DNA biosynthetic process"/>
    <property type="evidence" value="ECO:0007669"/>
    <property type="project" value="UniProtKB-KW"/>
</dbReference>
<dbReference type="GO" id="GO:0031419">
    <property type="term" value="F:cobalamin binding"/>
    <property type="evidence" value="ECO:0007669"/>
    <property type="project" value="UniProtKB-KW"/>
</dbReference>
<evidence type="ECO:0000256" key="9">
    <source>
        <dbReference type="ARBA" id="ARBA00023157"/>
    </source>
</evidence>
<dbReference type="PANTHER" id="PTHR43371">
    <property type="entry name" value="VITAMIN B12-DEPENDENT RIBONUCLEOTIDE REDUCTASE"/>
    <property type="match status" value="1"/>
</dbReference>
<feature type="domain" description="ATP-cone" evidence="14">
    <location>
        <begin position="5"/>
        <end position="98"/>
    </location>
</feature>
<comment type="catalytic activity">
    <reaction evidence="11 13">
        <text>a 2'-deoxyribonucleoside 5'-diphosphate + [thioredoxin]-disulfide + H2O = a ribonucleoside 5'-diphosphate + [thioredoxin]-dithiol</text>
        <dbReference type="Rhea" id="RHEA:23252"/>
        <dbReference type="Rhea" id="RHEA-COMP:10698"/>
        <dbReference type="Rhea" id="RHEA-COMP:10700"/>
        <dbReference type="ChEBI" id="CHEBI:15377"/>
        <dbReference type="ChEBI" id="CHEBI:29950"/>
        <dbReference type="ChEBI" id="CHEBI:50058"/>
        <dbReference type="ChEBI" id="CHEBI:57930"/>
        <dbReference type="ChEBI" id="CHEBI:73316"/>
        <dbReference type="EC" id="1.17.4.1"/>
    </reaction>
</comment>
<dbReference type="GO" id="GO:0005524">
    <property type="term" value="F:ATP binding"/>
    <property type="evidence" value="ECO:0007669"/>
    <property type="project" value="UniProtKB-UniRule"/>
</dbReference>
<evidence type="ECO:0000259" key="14">
    <source>
        <dbReference type="PROSITE" id="PS51161"/>
    </source>
</evidence>
<organism evidence="15 16">
    <name type="scientific">Candidatus Uhrbacteria bacterium GW2011_GWE2_46_68</name>
    <dbReference type="NCBI Taxonomy" id="1618994"/>
    <lineage>
        <taxon>Bacteria</taxon>
        <taxon>Candidatus Uhriibacteriota</taxon>
    </lineage>
</organism>
<keyword evidence="6 12" id="KW-0067">ATP-binding</keyword>
<evidence type="ECO:0000256" key="5">
    <source>
        <dbReference type="ARBA" id="ARBA00022741"/>
    </source>
</evidence>
<dbReference type="PANTHER" id="PTHR43371:SF1">
    <property type="entry name" value="RIBONUCLEOSIDE-DIPHOSPHATE REDUCTASE"/>
    <property type="match status" value="1"/>
</dbReference>
<dbReference type="GO" id="GO:0009263">
    <property type="term" value="P:deoxyribonucleotide biosynthetic process"/>
    <property type="evidence" value="ECO:0007669"/>
    <property type="project" value="UniProtKB-KW"/>
</dbReference>
<dbReference type="Pfam" id="PF00317">
    <property type="entry name" value="Ribonuc_red_lgN"/>
    <property type="match status" value="1"/>
</dbReference>
<dbReference type="SUPFAM" id="SSF51998">
    <property type="entry name" value="PFL-like glycyl radical enzymes"/>
    <property type="match status" value="1"/>
</dbReference>
<dbReference type="Proteomes" id="UP000034795">
    <property type="component" value="Unassembled WGS sequence"/>
</dbReference>
<dbReference type="SUPFAM" id="SSF48168">
    <property type="entry name" value="R1 subunit of ribonucleotide reductase, N-terminal domain"/>
    <property type="match status" value="1"/>
</dbReference>
<reference evidence="15 16" key="1">
    <citation type="journal article" date="2015" name="Nature">
        <title>rRNA introns, odd ribosomes, and small enigmatic genomes across a large radiation of phyla.</title>
        <authorList>
            <person name="Brown C.T."/>
            <person name="Hug L.A."/>
            <person name="Thomas B.C."/>
            <person name="Sharon I."/>
            <person name="Castelle C.J."/>
            <person name="Singh A."/>
            <person name="Wilkins M.J."/>
            <person name="Williams K.H."/>
            <person name="Banfield J.F."/>
        </authorList>
    </citation>
    <scope>NUCLEOTIDE SEQUENCE [LARGE SCALE GENOMIC DNA]</scope>
</reference>
<evidence type="ECO:0000256" key="10">
    <source>
        <dbReference type="ARBA" id="ARBA00023285"/>
    </source>
</evidence>
<evidence type="ECO:0000256" key="11">
    <source>
        <dbReference type="ARBA" id="ARBA00047754"/>
    </source>
</evidence>
<sequence>MSKIFLVRKRDGHIEPWVEDKLETTVGKAFRLTQHHNGQELRRLISRIARIIHTRFSEGIVSTEEIPSVVEEVLVGQGYVETASAYLLYIREPKKRLRVREYFGIPDDLHLGMNALWLLQERYFLRDKNGVVTETPRQLFHRVAKTIAQVERSYEGTSQDVERWATWFEDLFSNRVFFPNSPTLMNAGTKNSQLSACFVLPLEDSITGIFDILSCAARIQQTGGGTGFDFSPLRPQGDLIHTTGGQASGPVSFIELFHHATEVMKRGGKRSGANMAVLRFDHPDIETFIASKRDPRHLTNFNVSVGVTDTFMRAVRLGTSIALRHPRTGKTTQKISARKLFEQIVHAAWETGDPGLLFLDAINRKNTTRHLGEITATNPCGEQPLHPWEACTLGSINLTKVLKGIPTKGDVDWGLLRQTIHSAVRFLDNTIDKSHYPDSRIAKMVQGNRRIGLGVMGFAEYLIHLGVPYASPQALKEAKHLAEFLQSEAHRASEQLARDRGNFLFYKGSEWDKRGIPMRHASVTTIAPTGSISLIAGCSSGIEPLFAVGFVRETGQGVRLFEISPSFETIARQEGFWSSKLFHKILQTGSVQGVHGVPPFIQALFCTAHEIPVSQHIRMQAVFQSSIDHAVSKTVNLSAQAKESDVREAFLLAWKLHCKGVTIYRQDSKPQQTLQKGMVIGAKQARPLLVKHAGYTGSCSNGTCLSS</sequence>
<dbReference type="InterPro" id="IPR013509">
    <property type="entry name" value="RNR_lsu_N"/>
</dbReference>
<keyword evidence="10 13" id="KW-0170">Cobalt</keyword>
<keyword evidence="3 13" id="KW-0846">Cobalamin</keyword>
<comment type="cofactor">
    <cofactor evidence="1 13">
        <name>adenosylcob(III)alamin</name>
        <dbReference type="ChEBI" id="CHEBI:18408"/>
    </cofactor>
</comment>
<dbReference type="PRINTS" id="PR01183">
    <property type="entry name" value="RIBORDTASEM1"/>
</dbReference>